<keyword evidence="2" id="KW-1185">Reference proteome</keyword>
<gene>
    <name evidence="1" type="ORF">X975_09983</name>
</gene>
<reference evidence="1 2" key="1">
    <citation type="submission" date="2013-11" db="EMBL/GenBank/DDBJ databases">
        <title>Genome sequencing of Stegodyphus mimosarum.</title>
        <authorList>
            <person name="Bechsgaard J."/>
        </authorList>
    </citation>
    <scope>NUCLEOTIDE SEQUENCE [LARGE SCALE GENOMIC DNA]</scope>
</reference>
<sequence length="36" mass="4228">IYFIYEVPRKLCAALDGASMIRFKSTMEYECQSIHL</sequence>
<accession>A0A087UVE3</accession>
<name>A0A087UVE3_STEMI</name>
<feature type="non-terminal residue" evidence="1">
    <location>
        <position position="1"/>
    </location>
</feature>
<proteinExistence type="predicted"/>
<feature type="non-terminal residue" evidence="1">
    <location>
        <position position="36"/>
    </location>
</feature>
<dbReference type="Proteomes" id="UP000054359">
    <property type="component" value="Unassembled WGS sequence"/>
</dbReference>
<evidence type="ECO:0000313" key="1">
    <source>
        <dbReference type="EMBL" id="KFM81332.1"/>
    </source>
</evidence>
<evidence type="ECO:0000313" key="2">
    <source>
        <dbReference type="Proteomes" id="UP000054359"/>
    </source>
</evidence>
<organism evidence="1 2">
    <name type="scientific">Stegodyphus mimosarum</name>
    <name type="common">African social velvet spider</name>
    <dbReference type="NCBI Taxonomy" id="407821"/>
    <lineage>
        <taxon>Eukaryota</taxon>
        <taxon>Metazoa</taxon>
        <taxon>Ecdysozoa</taxon>
        <taxon>Arthropoda</taxon>
        <taxon>Chelicerata</taxon>
        <taxon>Arachnida</taxon>
        <taxon>Araneae</taxon>
        <taxon>Araneomorphae</taxon>
        <taxon>Entelegynae</taxon>
        <taxon>Eresoidea</taxon>
        <taxon>Eresidae</taxon>
        <taxon>Stegodyphus</taxon>
    </lineage>
</organism>
<dbReference type="EMBL" id="KK121839">
    <property type="protein sequence ID" value="KFM81332.1"/>
    <property type="molecule type" value="Genomic_DNA"/>
</dbReference>
<protein>
    <submittedName>
        <fullName evidence="1">Uncharacterized protein</fullName>
    </submittedName>
</protein>
<dbReference type="AlphaFoldDB" id="A0A087UVE3"/>